<dbReference type="Pfam" id="PF02661">
    <property type="entry name" value="Fic"/>
    <property type="match status" value="1"/>
</dbReference>
<keyword evidence="3" id="KW-0812">Transmembrane</keyword>
<dbReference type="AlphaFoldDB" id="A0A7X5U861"/>
<dbReference type="InterPro" id="IPR003812">
    <property type="entry name" value="Fido"/>
</dbReference>
<dbReference type="InterPro" id="IPR036597">
    <property type="entry name" value="Fido-like_dom_sf"/>
</dbReference>
<dbReference type="Proteomes" id="UP000490980">
    <property type="component" value="Unassembled WGS sequence"/>
</dbReference>
<feature type="binding site" evidence="2">
    <location>
        <begin position="190"/>
        <end position="197"/>
    </location>
    <ligand>
        <name>ATP</name>
        <dbReference type="ChEBI" id="CHEBI:30616"/>
    </ligand>
</feature>
<evidence type="ECO:0000313" key="6">
    <source>
        <dbReference type="Proteomes" id="UP000490980"/>
    </source>
</evidence>
<keyword evidence="6" id="KW-1185">Reference proteome</keyword>
<evidence type="ECO:0000259" key="4">
    <source>
        <dbReference type="PROSITE" id="PS51459"/>
    </source>
</evidence>
<keyword evidence="3" id="KW-0472">Membrane</keyword>
<proteinExistence type="predicted"/>
<dbReference type="SUPFAM" id="SSF140931">
    <property type="entry name" value="Fic-like"/>
    <property type="match status" value="1"/>
</dbReference>
<gene>
    <name evidence="5" type="ORF">HBF25_04125</name>
</gene>
<evidence type="ECO:0000313" key="5">
    <source>
        <dbReference type="EMBL" id="NII05577.1"/>
    </source>
</evidence>
<dbReference type="PANTHER" id="PTHR13504">
    <property type="entry name" value="FIDO DOMAIN-CONTAINING PROTEIN DDB_G0283145"/>
    <property type="match status" value="1"/>
</dbReference>
<feature type="transmembrane region" description="Helical" evidence="3">
    <location>
        <begin position="198"/>
        <end position="224"/>
    </location>
</feature>
<dbReference type="GO" id="GO:0005524">
    <property type="term" value="F:ATP binding"/>
    <property type="evidence" value="ECO:0007669"/>
    <property type="project" value="UniProtKB-KW"/>
</dbReference>
<dbReference type="InterPro" id="IPR040198">
    <property type="entry name" value="Fido_containing"/>
</dbReference>
<evidence type="ECO:0000256" key="1">
    <source>
        <dbReference type="PIRSR" id="PIRSR640198-1"/>
    </source>
</evidence>
<dbReference type="PANTHER" id="PTHR13504:SF38">
    <property type="entry name" value="FIDO DOMAIN-CONTAINING PROTEIN"/>
    <property type="match status" value="1"/>
</dbReference>
<name>A0A7X5U861_9GAMM</name>
<dbReference type="RefSeq" id="WP_166946675.1">
    <property type="nucleotide sequence ID" value="NZ_JAARLZ010000002.1"/>
</dbReference>
<feature type="domain" description="Fido" evidence="4">
    <location>
        <begin position="107"/>
        <end position="246"/>
    </location>
</feature>
<sequence>MREHFSSDGTYVGYRHRGLHSDLRYFVPGLLRTQASKPAVETRLVQSGKGIDTRPLAARYLLYVICAWRADPKSLLRWPLRKKRLSDHYLVEQLACLRALSSLDGDMSIESLVLAHAGLVPASMRGIRDRAVWHGPFHSIHDAEWLYPPAASISLYLDNFFQACQAQGDPDRGFLCAAHFQLTAIHPFLDGNGRIARLLMGALIVRAGGTLLDACALVLMTVFYRKRLCAYQKDAMGGDVSALIALWSRMTHYAERLSRGLCLMLERKHHKETLVDDKLMFQEVLALALTYRDIYTS</sequence>
<dbReference type="Gene3D" id="1.10.3290.10">
    <property type="entry name" value="Fido-like domain"/>
    <property type="match status" value="1"/>
</dbReference>
<reference evidence="5 6" key="1">
    <citation type="submission" date="2020-03" db="EMBL/GenBank/DDBJ databases">
        <authorList>
            <person name="Lai Q."/>
        </authorList>
    </citation>
    <scope>NUCLEOTIDE SEQUENCE [LARGE SCALE GENOMIC DNA]</scope>
    <source>
        <strain evidence="5 6">CCUG 25036</strain>
    </source>
</reference>
<keyword evidence="2" id="KW-0067">ATP-binding</keyword>
<feature type="active site" evidence="1">
    <location>
        <position position="186"/>
    </location>
</feature>
<evidence type="ECO:0000256" key="3">
    <source>
        <dbReference type="SAM" id="Phobius"/>
    </source>
</evidence>
<dbReference type="EMBL" id="JAARLZ010000002">
    <property type="protein sequence ID" value="NII05577.1"/>
    <property type="molecule type" value="Genomic_DNA"/>
</dbReference>
<keyword evidence="3" id="KW-1133">Transmembrane helix</keyword>
<comment type="caution">
    <text evidence="5">The sequence shown here is derived from an EMBL/GenBank/DDBJ whole genome shotgun (WGS) entry which is preliminary data.</text>
</comment>
<evidence type="ECO:0000256" key="2">
    <source>
        <dbReference type="PIRSR" id="PIRSR640198-2"/>
    </source>
</evidence>
<organism evidence="5 6">
    <name type="scientific">Luteibacter anthropi</name>
    <dbReference type="NCBI Taxonomy" id="564369"/>
    <lineage>
        <taxon>Bacteria</taxon>
        <taxon>Pseudomonadati</taxon>
        <taxon>Pseudomonadota</taxon>
        <taxon>Gammaproteobacteria</taxon>
        <taxon>Lysobacterales</taxon>
        <taxon>Rhodanobacteraceae</taxon>
        <taxon>Luteibacter</taxon>
    </lineage>
</organism>
<protein>
    <submittedName>
        <fullName evidence="5">Fic family protein</fullName>
    </submittedName>
</protein>
<accession>A0A7X5U861</accession>
<dbReference type="PROSITE" id="PS51459">
    <property type="entry name" value="FIDO"/>
    <property type="match status" value="1"/>
</dbReference>
<keyword evidence="2" id="KW-0547">Nucleotide-binding</keyword>